<protein>
    <submittedName>
        <fullName evidence="1">Uncharacterized protein</fullName>
    </submittedName>
</protein>
<name>A0ABQ3AS49_9ACTN</name>
<accession>A0ABQ3AS49</accession>
<dbReference type="GeneID" id="96294892"/>
<reference evidence="2" key="1">
    <citation type="journal article" date="2019" name="Int. J. Syst. Evol. Microbiol.">
        <title>The Global Catalogue of Microorganisms (GCM) 10K type strain sequencing project: providing services to taxonomists for standard genome sequencing and annotation.</title>
        <authorList>
            <consortium name="The Broad Institute Genomics Platform"/>
            <consortium name="The Broad Institute Genome Sequencing Center for Infectious Disease"/>
            <person name="Wu L."/>
            <person name="Ma J."/>
        </authorList>
    </citation>
    <scope>NUCLEOTIDE SEQUENCE [LARGE SCALE GENOMIC DNA]</scope>
    <source>
        <strain evidence="2">JCM 4594</strain>
    </source>
</reference>
<gene>
    <name evidence="1" type="ORF">GCM10010326_70250</name>
</gene>
<dbReference type="RefSeq" id="WP_190029219.1">
    <property type="nucleotide sequence ID" value="NZ_BMUU01000018.1"/>
</dbReference>
<dbReference type="EMBL" id="BMUU01000018">
    <property type="protein sequence ID" value="GGY65595.1"/>
    <property type="molecule type" value="Genomic_DNA"/>
</dbReference>
<keyword evidence="2" id="KW-1185">Reference proteome</keyword>
<evidence type="ECO:0000313" key="2">
    <source>
        <dbReference type="Proteomes" id="UP000600946"/>
    </source>
</evidence>
<sequence length="64" mass="6840">MAGYKITAPHEGDEQIAGVTFTDGHAVADELGDGALLYFRRHGYAVELLDNKPAGRSARAKPRG</sequence>
<proteinExistence type="predicted"/>
<evidence type="ECO:0000313" key="1">
    <source>
        <dbReference type="EMBL" id="GGY65595.1"/>
    </source>
</evidence>
<organism evidence="1 2">
    <name type="scientific">Streptomyces xanthochromogenes</name>
    <dbReference type="NCBI Taxonomy" id="67384"/>
    <lineage>
        <taxon>Bacteria</taxon>
        <taxon>Bacillati</taxon>
        <taxon>Actinomycetota</taxon>
        <taxon>Actinomycetes</taxon>
        <taxon>Kitasatosporales</taxon>
        <taxon>Streptomycetaceae</taxon>
        <taxon>Streptomyces</taxon>
    </lineage>
</organism>
<comment type="caution">
    <text evidence="1">The sequence shown here is derived from an EMBL/GenBank/DDBJ whole genome shotgun (WGS) entry which is preliminary data.</text>
</comment>
<dbReference type="Proteomes" id="UP000600946">
    <property type="component" value="Unassembled WGS sequence"/>
</dbReference>